<dbReference type="AlphaFoldDB" id="A0A183EQL6"/>
<sequence>MLTKTGVLRLSVACNSTQPVRAKAGRDAAKRLQATSSAAPLAMKNQAQKGAVLDGFVEFMIKKTFMAEVKNRIENSNLCEEFDWTQTEIIHAARVPILHLQTRNHMQVDIQFEKYASIRNTHYVRHCVQCTGSYGIQPVLPVVFKKFKESLRPSLPIQQIALALSGKPVCAF</sequence>
<reference evidence="1 2" key="2">
    <citation type="submission" date="2018-11" db="EMBL/GenBank/DDBJ databases">
        <authorList>
            <consortium name="Pathogen Informatics"/>
        </authorList>
    </citation>
    <scope>NUCLEOTIDE SEQUENCE [LARGE SCALE GENOMIC DNA]</scope>
</reference>
<dbReference type="Proteomes" id="UP000271098">
    <property type="component" value="Unassembled WGS sequence"/>
</dbReference>
<name>A0A183EQL6_9BILA</name>
<evidence type="ECO:0000313" key="2">
    <source>
        <dbReference type="Proteomes" id="UP000271098"/>
    </source>
</evidence>
<dbReference type="WBParaSite" id="GPUH_0002328701-mRNA-1">
    <property type="protein sequence ID" value="GPUH_0002328701-mRNA-1"/>
    <property type="gene ID" value="GPUH_0002328701"/>
</dbReference>
<organism evidence="3">
    <name type="scientific">Gongylonema pulchrum</name>
    <dbReference type="NCBI Taxonomy" id="637853"/>
    <lineage>
        <taxon>Eukaryota</taxon>
        <taxon>Metazoa</taxon>
        <taxon>Ecdysozoa</taxon>
        <taxon>Nematoda</taxon>
        <taxon>Chromadorea</taxon>
        <taxon>Rhabditida</taxon>
        <taxon>Spirurina</taxon>
        <taxon>Spiruromorpha</taxon>
        <taxon>Spiruroidea</taxon>
        <taxon>Gongylonematidae</taxon>
        <taxon>Gongylonema</taxon>
    </lineage>
</organism>
<dbReference type="Gene3D" id="3.30.460.10">
    <property type="entry name" value="Beta Polymerase, domain 2"/>
    <property type="match status" value="1"/>
</dbReference>
<accession>A0A183EQL6</accession>
<dbReference type="EMBL" id="UYRT01097293">
    <property type="protein sequence ID" value="VDN41214.1"/>
    <property type="molecule type" value="Genomic_DNA"/>
</dbReference>
<dbReference type="OrthoDB" id="434989at2759"/>
<reference evidence="3" key="1">
    <citation type="submission" date="2016-06" db="UniProtKB">
        <authorList>
            <consortium name="WormBaseParasite"/>
        </authorList>
    </citation>
    <scope>IDENTIFICATION</scope>
</reference>
<evidence type="ECO:0000313" key="1">
    <source>
        <dbReference type="EMBL" id="VDN41214.1"/>
    </source>
</evidence>
<dbReference type="SUPFAM" id="SSF81301">
    <property type="entry name" value="Nucleotidyltransferase"/>
    <property type="match status" value="1"/>
</dbReference>
<proteinExistence type="predicted"/>
<gene>
    <name evidence="1" type="ORF">GPUH_LOCUS23257</name>
</gene>
<dbReference type="InterPro" id="IPR043519">
    <property type="entry name" value="NT_sf"/>
</dbReference>
<evidence type="ECO:0000313" key="3">
    <source>
        <dbReference type="WBParaSite" id="GPUH_0002328701-mRNA-1"/>
    </source>
</evidence>
<protein>
    <submittedName>
        <fullName evidence="1 3">Uncharacterized protein</fullName>
    </submittedName>
</protein>
<keyword evidence="2" id="KW-1185">Reference proteome</keyword>